<dbReference type="CDD" id="cd09917">
    <property type="entry name" value="F-box_SF"/>
    <property type="match status" value="1"/>
</dbReference>
<dbReference type="InterPro" id="IPR002110">
    <property type="entry name" value="Ankyrin_rpt"/>
</dbReference>
<dbReference type="SMART" id="SM00248">
    <property type="entry name" value="ANK"/>
    <property type="match status" value="4"/>
</dbReference>
<accession>A0A0A2JYD9</accession>
<dbReference type="InterPro" id="IPR050663">
    <property type="entry name" value="Ankyrin-SOCS_Box"/>
</dbReference>
<evidence type="ECO:0000256" key="3">
    <source>
        <dbReference type="PROSITE-ProRule" id="PRU00023"/>
    </source>
</evidence>
<dbReference type="PROSITE" id="PS50297">
    <property type="entry name" value="ANK_REP_REGION"/>
    <property type="match status" value="1"/>
</dbReference>
<reference evidence="5 6" key="1">
    <citation type="journal article" date="2015" name="Mol. Plant Microbe Interact.">
        <title>Genome, transcriptome, and functional analyses of Penicillium expansum provide new insights into secondary metabolism and pathogenicity.</title>
        <authorList>
            <person name="Ballester A.R."/>
            <person name="Marcet-Houben M."/>
            <person name="Levin E."/>
            <person name="Sela N."/>
            <person name="Selma-Lazaro C."/>
            <person name="Carmona L."/>
            <person name="Wisniewski M."/>
            <person name="Droby S."/>
            <person name="Gonzalez-Candelas L."/>
            <person name="Gabaldon T."/>
        </authorList>
    </citation>
    <scope>NUCLEOTIDE SEQUENCE [LARGE SCALE GENOMIC DNA]</scope>
    <source>
        <strain evidence="5 6">MD-8</strain>
    </source>
</reference>
<dbReference type="PANTHER" id="PTHR24193">
    <property type="entry name" value="ANKYRIN REPEAT PROTEIN"/>
    <property type="match status" value="1"/>
</dbReference>
<protein>
    <recommendedName>
        <fullName evidence="4">F-box domain-containing protein</fullName>
    </recommendedName>
</protein>
<dbReference type="PROSITE" id="PS50088">
    <property type="entry name" value="ANK_REPEAT"/>
    <property type="match status" value="1"/>
</dbReference>
<dbReference type="GO" id="GO:0005634">
    <property type="term" value="C:nucleus"/>
    <property type="evidence" value="ECO:0007669"/>
    <property type="project" value="TreeGrafter"/>
</dbReference>
<dbReference type="Pfam" id="PF12796">
    <property type="entry name" value="Ank_2"/>
    <property type="match status" value="1"/>
</dbReference>
<dbReference type="GO" id="GO:0045944">
    <property type="term" value="P:positive regulation of transcription by RNA polymerase II"/>
    <property type="evidence" value="ECO:0007669"/>
    <property type="project" value="TreeGrafter"/>
</dbReference>
<keyword evidence="2 3" id="KW-0040">ANK repeat</keyword>
<dbReference type="InterPro" id="IPR036770">
    <property type="entry name" value="Ankyrin_rpt-contain_sf"/>
</dbReference>
<feature type="repeat" description="ANK" evidence="3">
    <location>
        <begin position="616"/>
        <end position="648"/>
    </location>
</feature>
<dbReference type="VEuPathDB" id="FungiDB:PEXP_037990"/>
<evidence type="ECO:0000259" key="4">
    <source>
        <dbReference type="Pfam" id="PF00646"/>
    </source>
</evidence>
<dbReference type="AlphaFoldDB" id="A0A0A2JYD9"/>
<evidence type="ECO:0000313" key="5">
    <source>
        <dbReference type="EMBL" id="KGO60507.1"/>
    </source>
</evidence>
<evidence type="ECO:0000256" key="1">
    <source>
        <dbReference type="ARBA" id="ARBA00022737"/>
    </source>
</evidence>
<gene>
    <name evidence="5" type="ORF">PEX2_086890</name>
</gene>
<dbReference type="SUPFAM" id="SSF81383">
    <property type="entry name" value="F-box domain"/>
    <property type="match status" value="1"/>
</dbReference>
<dbReference type="InterPro" id="IPR036047">
    <property type="entry name" value="F-box-like_dom_sf"/>
</dbReference>
<dbReference type="HOGENOM" id="CLU_362118_0_0_1"/>
<comment type="caution">
    <text evidence="5">The sequence shown here is derived from an EMBL/GenBank/DDBJ whole genome shotgun (WGS) entry which is preliminary data.</text>
</comment>
<dbReference type="GeneID" id="27681379"/>
<dbReference type="Pfam" id="PF00023">
    <property type="entry name" value="Ank"/>
    <property type="match status" value="1"/>
</dbReference>
<evidence type="ECO:0000256" key="2">
    <source>
        <dbReference type="ARBA" id="ARBA00023043"/>
    </source>
</evidence>
<dbReference type="Pfam" id="PF00646">
    <property type="entry name" value="F-box"/>
    <property type="match status" value="1"/>
</dbReference>
<dbReference type="RefSeq" id="XP_016601564.1">
    <property type="nucleotide sequence ID" value="XM_016745959.1"/>
</dbReference>
<sequence length="772" mass="88682">MSFTNEEKLSLAAIILAVAAFIISVAQVLQQYLATAEGYRRCQEKVVGPWKCYTKRPLQLKELRCETRFGTPFIELGTGLDRNHCSLPSGHESLIRRESDLVVKANELQHGGNNEWVCWLQLLEELHTFHRALLRAFPREEESFMATSLPHNDPNHDDQIQFLRFPSFSVEPHSWDFMPSDVLKPLARIGVSDLAIFIRRLGLRWLQFRPSESVLRAEGNNLLLTSSYLRGIGCVVTFARLSWRNRFPEEYFMIPNIQADAMGFGILPALPGKSTAFNVSTTSGVINTMKEFEPSDDVIQRLEELTGRRDKFLYAFTDIIPLTAPFMRRRGSQVVRVPAPMERPSWIFVSNTGRAAFRDLLRGKVEEKTQIYGNCPRHAESLGSLQTKHETFANHCAINRIATRSDRDKATKNGQDVHDLDLVHDLWDEMEKYFDDKAQEMERQKDDLYSTLVQVHLKNAVLADKYAEHNINQGNNKYPYDSNLRERIPWNERMAEALGQYTYRFDYMEREMCESGYSSALNWAAKTNNRAIAKTLLPYQADVDAMVDNFSPLMTAAKYGSDLVISLLLRKRERRVNTRNANGLCALWYGVENGSFAVVNRLLQHPRVKIDLPNCQGQTVLWLAVYRGNREFASLLLSRGANPDIKDVDGFSPWIEACISNKNSVKDLLLDFIFAEHNGNCDLVPSPDSMAKQMRENPKRPKHYIFGRLLLELKFEIFSYLSFDELLNFRLVCRDLALLATVDILPRSYWRSRFLLGQEADFLFLDITDTLD</sequence>
<proteinExistence type="predicted"/>
<keyword evidence="6" id="KW-1185">Reference proteome</keyword>
<dbReference type="SUPFAM" id="SSF48403">
    <property type="entry name" value="Ankyrin repeat"/>
    <property type="match status" value="1"/>
</dbReference>
<evidence type="ECO:0000313" key="6">
    <source>
        <dbReference type="Proteomes" id="UP000030143"/>
    </source>
</evidence>
<dbReference type="Proteomes" id="UP000030143">
    <property type="component" value="Unassembled WGS sequence"/>
</dbReference>
<dbReference type="EMBL" id="JQFZ01000070">
    <property type="protein sequence ID" value="KGO60507.1"/>
    <property type="molecule type" value="Genomic_DNA"/>
</dbReference>
<dbReference type="PANTHER" id="PTHR24193:SF121">
    <property type="entry name" value="ADA2A-CONTAINING COMPLEX COMPONENT 3, ISOFORM D"/>
    <property type="match status" value="1"/>
</dbReference>
<keyword evidence="1" id="KW-0677">Repeat</keyword>
<dbReference type="GO" id="GO:0000976">
    <property type="term" value="F:transcription cis-regulatory region binding"/>
    <property type="evidence" value="ECO:0007669"/>
    <property type="project" value="TreeGrafter"/>
</dbReference>
<dbReference type="STRING" id="27334.A0A0A2JYD9"/>
<feature type="domain" description="F-box" evidence="4">
    <location>
        <begin position="711"/>
        <end position="736"/>
    </location>
</feature>
<dbReference type="InterPro" id="IPR001810">
    <property type="entry name" value="F-box_dom"/>
</dbReference>
<dbReference type="Gene3D" id="1.25.40.20">
    <property type="entry name" value="Ankyrin repeat-containing domain"/>
    <property type="match status" value="1"/>
</dbReference>
<organism evidence="5 6">
    <name type="scientific">Penicillium expansum</name>
    <name type="common">Blue mold rot fungus</name>
    <dbReference type="NCBI Taxonomy" id="27334"/>
    <lineage>
        <taxon>Eukaryota</taxon>
        <taxon>Fungi</taxon>
        <taxon>Dikarya</taxon>
        <taxon>Ascomycota</taxon>
        <taxon>Pezizomycotina</taxon>
        <taxon>Eurotiomycetes</taxon>
        <taxon>Eurotiomycetidae</taxon>
        <taxon>Eurotiales</taxon>
        <taxon>Aspergillaceae</taxon>
        <taxon>Penicillium</taxon>
    </lineage>
</organism>
<name>A0A0A2JYD9_PENEN</name>